<name>A0A939T0Z7_9ACTN</name>
<protein>
    <submittedName>
        <fullName evidence="1">Uncharacterized protein</fullName>
    </submittedName>
</protein>
<dbReference type="Proteomes" id="UP000669179">
    <property type="component" value="Unassembled WGS sequence"/>
</dbReference>
<evidence type="ECO:0000313" key="1">
    <source>
        <dbReference type="EMBL" id="MBO2446466.1"/>
    </source>
</evidence>
<dbReference type="AlphaFoldDB" id="A0A939T0Z7"/>
<dbReference type="RefSeq" id="WP_208254068.1">
    <property type="nucleotide sequence ID" value="NZ_JAGEOJ010000002.1"/>
</dbReference>
<reference evidence="1" key="1">
    <citation type="submission" date="2021-03" db="EMBL/GenBank/DDBJ databases">
        <authorList>
            <person name="Kanchanasin P."/>
            <person name="Saeng-In P."/>
            <person name="Phongsopitanun W."/>
            <person name="Yuki M."/>
            <person name="Kudo T."/>
            <person name="Ohkuma M."/>
            <person name="Tanasupawat S."/>
        </authorList>
    </citation>
    <scope>NUCLEOTIDE SEQUENCE</scope>
    <source>
        <strain evidence="1">GKU 128</strain>
    </source>
</reference>
<keyword evidence="2" id="KW-1185">Reference proteome</keyword>
<gene>
    <name evidence="1" type="ORF">J4573_05155</name>
</gene>
<organism evidence="1 2">
    <name type="scientific">Actinomadura barringtoniae</name>
    <dbReference type="NCBI Taxonomy" id="1427535"/>
    <lineage>
        <taxon>Bacteria</taxon>
        <taxon>Bacillati</taxon>
        <taxon>Actinomycetota</taxon>
        <taxon>Actinomycetes</taxon>
        <taxon>Streptosporangiales</taxon>
        <taxon>Thermomonosporaceae</taxon>
        <taxon>Actinomadura</taxon>
    </lineage>
</organism>
<sequence>MIVDPAERPELLAWLAIELEPHGLRPKIVGPCSGPVLRVITRRSDRVRFIACVPAPQERTWAWVWPFGWALVTDPRAIAMIVEAMDA</sequence>
<comment type="caution">
    <text evidence="1">The sequence shown here is derived from an EMBL/GenBank/DDBJ whole genome shotgun (WGS) entry which is preliminary data.</text>
</comment>
<dbReference type="EMBL" id="JAGEOJ010000002">
    <property type="protein sequence ID" value="MBO2446466.1"/>
    <property type="molecule type" value="Genomic_DNA"/>
</dbReference>
<accession>A0A939T0Z7</accession>
<proteinExistence type="predicted"/>
<evidence type="ECO:0000313" key="2">
    <source>
        <dbReference type="Proteomes" id="UP000669179"/>
    </source>
</evidence>